<reference evidence="1 2" key="1">
    <citation type="journal article" date="2019" name="J. Oral Microbiol.">
        <title>Role of OmpA1 and OmpA2 in Aggregatibacter actinomycetemcomitans and Aggregatibacter aphrophilus serum resistance.</title>
        <authorList>
            <person name="Lindholm M."/>
            <person name="Min Aung K."/>
            <person name="Nyunt Wai S."/>
            <person name="Oscarsson J."/>
        </authorList>
    </citation>
    <scope>NUCLEOTIDE SEQUENCE [LARGE SCALE GENOMIC DNA]</scope>
    <source>
        <strain evidence="1 2">HK83</strain>
    </source>
</reference>
<proteinExistence type="predicted"/>
<organism evidence="1 2">
    <name type="scientific">Aggregatibacter aphrophilus</name>
    <name type="common">Haemophilus aphrophilus</name>
    <dbReference type="NCBI Taxonomy" id="732"/>
    <lineage>
        <taxon>Bacteria</taxon>
        <taxon>Pseudomonadati</taxon>
        <taxon>Pseudomonadota</taxon>
        <taxon>Gammaproteobacteria</taxon>
        <taxon>Pasteurellales</taxon>
        <taxon>Pasteurellaceae</taxon>
        <taxon>Aggregatibacter</taxon>
    </lineage>
</organism>
<evidence type="ECO:0000313" key="1">
    <source>
        <dbReference type="EMBL" id="RMW88555.1"/>
    </source>
</evidence>
<accession>A0ABX9VVH2</accession>
<name>A0ABX9VVH2_AGGAP</name>
<evidence type="ECO:0000313" key="2">
    <source>
        <dbReference type="Proteomes" id="UP000274211"/>
    </source>
</evidence>
<dbReference type="Proteomes" id="UP000274211">
    <property type="component" value="Unassembled WGS sequence"/>
</dbReference>
<sequence>MPIRSMGVRTVLEQVLLLVLPVRMLPHGRMLKEGNLLLSAQIQMQAVLNLLLSGMMFLHQGEVQ</sequence>
<gene>
    <name evidence="1" type="ORF">DOL88_04215</name>
</gene>
<keyword evidence="2" id="KW-1185">Reference proteome</keyword>
<comment type="caution">
    <text evidence="1">The sequence shown here is derived from an EMBL/GenBank/DDBJ whole genome shotgun (WGS) entry which is preliminary data.</text>
</comment>
<dbReference type="EMBL" id="QMGS01000043">
    <property type="protein sequence ID" value="RMW88555.1"/>
    <property type="molecule type" value="Genomic_DNA"/>
</dbReference>
<protein>
    <submittedName>
        <fullName evidence="1">Uncharacterized protein</fullName>
    </submittedName>
</protein>